<evidence type="ECO:0008006" key="4">
    <source>
        <dbReference type="Google" id="ProtNLM"/>
    </source>
</evidence>
<proteinExistence type="predicted"/>
<reference evidence="2" key="2">
    <citation type="submission" date="2020-09" db="EMBL/GenBank/DDBJ databases">
        <authorList>
            <person name="Sun Q."/>
            <person name="Zhou Y."/>
        </authorList>
    </citation>
    <scope>NUCLEOTIDE SEQUENCE</scope>
    <source>
        <strain evidence="2">CGMCC 1.15343</strain>
    </source>
</reference>
<name>A0A916XBZ5_9SPHI</name>
<protein>
    <recommendedName>
        <fullName evidence="4">Bor protein</fullName>
    </recommendedName>
</protein>
<accession>A0A916XBZ5</accession>
<feature type="signal peptide" evidence="1">
    <location>
        <begin position="1"/>
        <end position="23"/>
    </location>
</feature>
<keyword evidence="1" id="KW-0732">Signal</keyword>
<evidence type="ECO:0000313" key="3">
    <source>
        <dbReference type="Proteomes" id="UP000651668"/>
    </source>
</evidence>
<evidence type="ECO:0000256" key="1">
    <source>
        <dbReference type="SAM" id="SignalP"/>
    </source>
</evidence>
<dbReference type="Proteomes" id="UP000651668">
    <property type="component" value="Unassembled WGS sequence"/>
</dbReference>
<dbReference type="EMBL" id="BMIL01000003">
    <property type="protein sequence ID" value="GGC60534.1"/>
    <property type="molecule type" value="Genomic_DNA"/>
</dbReference>
<keyword evidence="3" id="KW-1185">Reference proteome</keyword>
<reference evidence="2" key="1">
    <citation type="journal article" date="2014" name="Int. J. Syst. Evol. Microbiol.">
        <title>Complete genome sequence of Corynebacterium casei LMG S-19264T (=DSM 44701T), isolated from a smear-ripened cheese.</title>
        <authorList>
            <consortium name="US DOE Joint Genome Institute (JGI-PGF)"/>
            <person name="Walter F."/>
            <person name="Albersmeier A."/>
            <person name="Kalinowski J."/>
            <person name="Ruckert C."/>
        </authorList>
    </citation>
    <scope>NUCLEOTIDE SEQUENCE</scope>
    <source>
        <strain evidence="2">CGMCC 1.15343</strain>
    </source>
</reference>
<dbReference type="AlphaFoldDB" id="A0A916XBZ5"/>
<feature type="chain" id="PRO_5037344793" description="Bor protein" evidence="1">
    <location>
        <begin position="24"/>
        <end position="102"/>
    </location>
</feature>
<sequence>MKRALILLSIVVAGLSSCSTVKNNPTSEDVTLTGTIQELGMTTFQYGSHKMKSADTLYALRSSKVQLQDYLDKAITLKGTKVAGYPIEGGPTLIEVTFIAIK</sequence>
<evidence type="ECO:0000313" key="2">
    <source>
        <dbReference type="EMBL" id="GGC60534.1"/>
    </source>
</evidence>
<dbReference type="PROSITE" id="PS51257">
    <property type="entry name" value="PROKAR_LIPOPROTEIN"/>
    <property type="match status" value="1"/>
</dbReference>
<organism evidence="2 3">
    <name type="scientific">Pedobacter quisquiliarum</name>
    <dbReference type="NCBI Taxonomy" id="1834438"/>
    <lineage>
        <taxon>Bacteria</taxon>
        <taxon>Pseudomonadati</taxon>
        <taxon>Bacteroidota</taxon>
        <taxon>Sphingobacteriia</taxon>
        <taxon>Sphingobacteriales</taxon>
        <taxon>Sphingobacteriaceae</taxon>
        <taxon>Pedobacter</taxon>
    </lineage>
</organism>
<comment type="caution">
    <text evidence="2">The sequence shown here is derived from an EMBL/GenBank/DDBJ whole genome shotgun (WGS) entry which is preliminary data.</text>
</comment>
<dbReference type="RefSeq" id="WP_188626014.1">
    <property type="nucleotide sequence ID" value="NZ_BMIL01000003.1"/>
</dbReference>
<gene>
    <name evidence="2" type="ORF">GCM10011387_12700</name>
</gene>